<dbReference type="EMBL" id="CP042425">
    <property type="protein sequence ID" value="QEL15746.1"/>
    <property type="molecule type" value="Genomic_DNA"/>
</dbReference>
<gene>
    <name evidence="3" type="ORF">PX52LOC_02681</name>
</gene>
<dbReference type="AlphaFoldDB" id="A0A5C1ACN1"/>
<keyword evidence="2" id="KW-0812">Transmembrane</keyword>
<keyword evidence="1" id="KW-0175">Coiled coil</keyword>
<keyword evidence="2" id="KW-0472">Membrane</keyword>
<name>A0A5C1ACN1_9BACT</name>
<dbReference type="Proteomes" id="UP000324974">
    <property type="component" value="Chromosome"/>
</dbReference>
<proteinExistence type="predicted"/>
<protein>
    <submittedName>
        <fullName evidence="3">Uncharacterized protein</fullName>
    </submittedName>
</protein>
<accession>A0A5C1ACN1</accession>
<organism evidence="3 4">
    <name type="scientific">Limnoglobus roseus</name>
    <dbReference type="NCBI Taxonomy" id="2598579"/>
    <lineage>
        <taxon>Bacteria</taxon>
        <taxon>Pseudomonadati</taxon>
        <taxon>Planctomycetota</taxon>
        <taxon>Planctomycetia</taxon>
        <taxon>Gemmatales</taxon>
        <taxon>Gemmataceae</taxon>
        <taxon>Limnoglobus</taxon>
    </lineage>
</organism>
<dbReference type="OrthoDB" id="279588at2"/>
<keyword evidence="4" id="KW-1185">Reference proteome</keyword>
<evidence type="ECO:0000256" key="2">
    <source>
        <dbReference type="SAM" id="Phobius"/>
    </source>
</evidence>
<feature type="transmembrane region" description="Helical" evidence="2">
    <location>
        <begin position="12"/>
        <end position="33"/>
    </location>
</feature>
<evidence type="ECO:0000313" key="3">
    <source>
        <dbReference type="EMBL" id="QEL15746.1"/>
    </source>
</evidence>
<reference evidence="4" key="1">
    <citation type="submission" date="2019-08" db="EMBL/GenBank/DDBJ databases">
        <title>Limnoglobus roseus gen. nov., sp. nov., a novel freshwater planctomycete with a giant genome from the family Gemmataceae.</title>
        <authorList>
            <person name="Kulichevskaya I.S."/>
            <person name="Naumoff D.G."/>
            <person name="Miroshnikov K."/>
            <person name="Ivanova A."/>
            <person name="Philippov D.A."/>
            <person name="Hakobyan A."/>
            <person name="Rijpstra I.C."/>
            <person name="Sinninghe Damste J.S."/>
            <person name="Liesack W."/>
            <person name="Dedysh S.N."/>
        </authorList>
    </citation>
    <scope>NUCLEOTIDE SEQUENCE [LARGE SCALE GENOMIC DNA]</scope>
    <source>
        <strain evidence="4">PX52</strain>
    </source>
</reference>
<dbReference type="KEGG" id="lrs:PX52LOC_02681"/>
<evidence type="ECO:0000256" key="1">
    <source>
        <dbReference type="SAM" id="Coils"/>
    </source>
</evidence>
<keyword evidence="2" id="KW-1133">Transmembrane helix</keyword>
<feature type="coiled-coil region" evidence="1">
    <location>
        <begin position="58"/>
        <end position="85"/>
    </location>
</feature>
<dbReference type="RefSeq" id="WP_149110528.1">
    <property type="nucleotide sequence ID" value="NZ_CP042425.1"/>
</dbReference>
<sequence length="177" mass="20240">MIQKPRRSVTRFFIPLIDVLILLFCIFLLMPFVSKPDDGKGPPDAVPAVRDPSMPDDVEKLQQELAIAKRRIEELKKQRANLGDHLSVRTVEIAKDSGKLFYFDADGGGRLELKDQADAQRLINQQRARAGAKEAFFLILYPRELSGFPLKEQVETYRRWFHDVPHGFDNPWNPAGP</sequence>
<evidence type="ECO:0000313" key="4">
    <source>
        <dbReference type="Proteomes" id="UP000324974"/>
    </source>
</evidence>